<reference evidence="5" key="1">
    <citation type="submission" date="2016-11" db="EMBL/GenBank/DDBJ databases">
        <authorList>
            <person name="Varghese N."/>
            <person name="Submissions S."/>
        </authorList>
    </citation>
    <scope>NUCLEOTIDE SEQUENCE [LARGE SCALE GENOMIC DNA]</scope>
    <source>
        <strain evidence="5">DSM 19741</strain>
    </source>
</reference>
<accession>A0A1M5IN34</accession>
<evidence type="ECO:0000259" key="3">
    <source>
        <dbReference type="Pfam" id="PF03544"/>
    </source>
</evidence>
<feature type="transmembrane region" description="Helical" evidence="2">
    <location>
        <begin position="12"/>
        <end position="32"/>
    </location>
</feature>
<dbReference type="AlphaFoldDB" id="A0A1M5IN34"/>
<protein>
    <submittedName>
        <fullName evidence="4">Outer membrane transport energization protein TonB</fullName>
    </submittedName>
</protein>
<dbReference type="Proteomes" id="UP000184036">
    <property type="component" value="Unassembled WGS sequence"/>
</dbReference>
<gene>
    <name evidence="4" type="ORF">SAMN05444396_107145</name>
</gene>
<dbReference type="Pfam" id="PF03544">
    <property type="entry name" value="TonB_C"/>
    <property type="match status" value="1"/>
</dbReference>
<organism evidence="4 5">
    <name type="scientific">Flavobacterium segetis</name>
    <dbReference type="NCBI Taxonomy" id="271157"/>
    <lineage>
        <taxon>Bacteria</taxon>
        <taxon>Pseudomonadati</taxon>
        <taxon>Bacteroidota</taxon>
        <taxon>Flavobacteriia</taxon>
        <taxon>Flavobacteriales</taxon>
        <taxon>Flavobacteriaceae</taxon>
        <taxon>Flavobacterium</taxon>
    </lineage>
</organism>
<dbReference type="EMBL" id="FQWE01000007">
    <property type="protein sequence ID" value="SHG29203.1"/>
    <property type="molecule type" value="Genomic_DNA"/>
</dbReference>
<evidence type="ECO:0000313" key="4">
    <source>
        <dbReference type="EMBL" id="SHG29203.1"/>
    </source>
</evidence>
<dbReference type="GO" id="GO:0055085">
    <property type="term" value="P:transmembrane transport"/>
    <property type="evidence" value="ECO:0007669"/>
    <property type="project" value="InterPro"/>
</dbReference>
<keyword evidence="2" id="KW-0812">Transmembrane</keyword>
<sequence length="265" mass="28187">MKYIETEEEKKSFLITSIIFVILFVLFFYLGLTSLDPPPENGIAINFGTTEFGSGDKQPTEAIQSAPSPTAAKEAAASNDDVLSQDVEEAVVIKAKKKIQPTKETAKEEVKPKPKEILKPSKSTSDALSSLINGPKSDGKAKGGEGNDNLAGDKGSPNGNPYANSYYGSGSGSGNGSGWGLNGRSISSRGKEVQKCNEFGTVVVQITVNRNGNVIAAKYSKGTTNTNLCLIEPALATARKYKWQPDANAPETQIGFITVNFKISE</sequence>
<evidence type="ECO:0000256" key="1">
    <source>
        <dbReference type="SAM" id="MobiDB-lite"/>
    </source>
</evidence>
<feature type="domain" description="TonB C-terminal" evidence="3">
    <location>
        <begin position="194"/>
        <end position="263"/>
    </location>
</feature>
<dbReference type="Gene3D" id="3.30.1150.10">
    <property type="match status" value="1"/>
</dbReference>
<dbReference type="STRING" id="271157.SAMN05444396_107145"/>
<feature type="compositionally biased region" description="Basic and acidic residues" evidence="1">
    <location>
        <begin position="104"/>
        <end position="119"/>
    </location>
</feature>
<feature type="region of interest" description="Disordered" evidence="1">
    <location>
        <begin position="101"/>
        <end position="166"/>
    </location>
</feature>
<dbReference type="InterPro" id="IPR037682">
    <property type="entry name" value="TonB_C"/>
</dbReference>
<proteinExistence type="predicted"/>
<feature type="compositionally biased region" description="Polar residues" evidence="1">
    <location>
        <begin position="121"/>
        <end position="132"/>
    </location>
</feature>
<keyword evidence="2" id="KW-1133">Transmembrane helix</keyword>
<evidence type="ECO:0000256" key="2">
    <source>
        <dbReference type="SAM" id="Phobius"/>
    </source>
</evidence>
<dbReference type="OrthoDB" id="676306at2"/>
<dbReference type="RefSeq" id="WP_072992420.1">
    <property type="nucleotide sequence ID" value="NZ_FQWE01000007.1"/>
</dbReference>
<evidence type="ECO:0000313" key="5">
    <source>
        <dbReference type="Proteomes" id="UP000184036"/>
    </source>
</evidence>
<feature type="region of interest" description="Disordered" evidence="1">
    <location>
        <begin position="55"/>
        <end position="81"/>
    </location>
</feature>
<dbReference type="SUPFAM" id="SSF74653">
    <property type="entry name" value="TolA/TonB C-terminal domain"/>
    <property type="match status" value="1"/>
</dbReference>
<feature type="compositionally biased region" description="Low complexity" evidence="1">
    <location>
        <begin position="65"/>
        <end position="78"/>
    </location>
</feature>
<name>A0A1M5IN34_9FLAO</name>
<keyword evidence="5" id="KW-1185">Reference proteome</keyword>
<keyword evidence="2" id="KW-0472">Membrane</keyword>